<dbReference type="GO" id="GO:0004523">
    <property type="term" value="F:RNA-DNA hybrid ribonuclease activity"/>
    <property type="evidence" value="ECO:0007669"/>
    <property type="project" value="InterPro"/>
</dbReference>
<dbReference type="RefSeq" id="WP_006888605.1">
    <property type="nucleotide sequence ID" value="NZ_CAJPQC010000002.1"/>
</dbReference>
<protein>
    <submittedName>
        <fullName evidence="2">RNase H</fullName>
    </submittedName>
</protein>
<dbReference type="AlphaFoldDB" id="A0A7Z9A256"/>
<dbReference type="Gene3D" id="3.30.420.10">
    <property type="entry name" value="Ribonuclease H-like superfamily/Ribonuclease H"/>
    <property type="match status" value="1"/>
</dbReference>
<reference evidence="2 3" key="1">
    <citation type="submission" date="2018-12" db="EMBL/GenBank/DDBJ databases">
        <authorList>
            <consortium name="Pathogen Informatics"/>
        </authorList>
    </citation>
    <scope>NUCLEOTIDE SEQUENCE [LARGE SCALE GENOMIC DNA]</scope>
    <source>
        <strain evidence="2 3">NCTC10207</strain>
    </source>
</reference>
<evidence type="ECO:0000313" key="3">
    <source>
        <dbReference type="Proteomes" id="UP000282386"/>
    </source>
</evidence>
<organism evidence="2 3">
    <name type="scientific">Rothia aeria</name>
    <dbReference type="NCBI Taxonomy" id="172042"/>
    <lineage>
        <taxon>Bacteria</taxon>
        <taxon>Bacillati</taxon>
        <taxon>Actinomycetota</taxon>
        <taxon>Actinomycetes</taxon>
        <taxon>Micrococcales</taxon>
        <taxon>Micrococcaceae</taxon>
        <taxon>Rothia</taxon>
    </lineage>
</organism>
<dbReference type="InterPro" id="IPR002156">
    <property type="entry name" value="RNaseH_domain"/>
</dbReference>
<dbReference type="InterPro" id="IPR036397">
    <property type="entry name" value="RNaseH_sf"/>
</dbReference>
<dbReference type="InterPro" id="IPR012337">
    <property type="entry name" value="RNaseH-like_sf"/>
</dbReference>
<evidence type="ECO:0000313" key="2">
    <source>
        <dbReference type="EMBL" id="VEI22225.1"/>
    </source>
</evidence>
<sequence>MAITPANIKRCTLTWDAPDYSTSYPAGYTERGVAVIAVAEEAQQAQGFCYSSTATLVYVSKESGERIPLNTEPILGEHAHSLMEPCEVVHTKMLGRAVLEAWELIPPPLTENLVTVAAERRYLKQLFRQFDHLKCILEYRAFEKVLDPYDNHSLGEVHVRLAGTAAGKLMEGFIEVARRNTERMLTDALIEKPEEQLVEYNVFTDCSFRSTHNKKYSRGGRMGIAGVSEDGFYFHTHYDAVNIMTGELSAMLTAFHVFYTGGRRLVINTDSLGALTFVLRLAHSRWSFERWAREGVQDERVITEMTRLTEAIRSRRVIVKHVPGHTGHGLQESSDSVSKMHRHFPGQVVDKRHILEFNQRCESIITALSGCDKAVRLPSPEWLYVRPSTIHMGNRLWR</sequence>
<dbReference type="GO" id="GO:0003676">
    <property type="term" value="F:nucleic acid binding"/>
    <property type="evidence" value="ECO:0007669"/>
    <property type="project" value="InterPro"/>
</dbReference>
<dbReference type="Pfam" id="PF00075">
    <property type="entry name" value="RNase_H"/>
    <property type="match status" value="1"/>
</dbReference>
<name>A0A7Z9A256_9MICC</name>
<evidence type="ECO:0000259" key="1">
    <source>
        <dbReference type="Pfam" id="PF00075"/>
    </source>
</evidence>
<dbReference type="EMBL" id="LR134479">
    <property type="protein sequence ID" value="VEI22225.1"/>
    <property type="molecule type" value="Genomic_DNA"/>
</dbReference>
<dbReference type="Proteomes" id="UP000282386">
    <property type="component" value="Chromosome"/>
</dbReference>
<proteinExistence type="predicted"/>
<gene>
    <name evidence="2" type="ORF">NCTC10207_00297</name>
</gene>
<feature type="domain" description="RNase H type-1" evidence="1">
    <location>
        <begin position="200"/>
        <end position="337"/>
    </location>
</feature>
<accession>A0A7Z9A256</accession>
<dbReference type="SUPFAM" id="SSF53098">
    <property type="entry name" value="Ribonuclease H-like"/>
    <property type="match status" value="1"/>
</dbReference>